<evidence type="ECO:0000313" key="2">
    <source>
        <dbReference type="EMBL" id="GFS45929.1"/>
    </source>
</evidence>
<dbReference type="Proteomes" id="UP000886998">
    <property type="component" value="Unassembled WGS sequence"/>
</dbReference>
<keyword evidence="3" id="KW-1185">Reference proteome</keyword>
<organism evidence="2 3">
    <name type="scientific">Trichonephila inaurata madagascariensis</name>
    <dbReference type="NCBI Taxonomy" id="2747483"/>
    <lineage>
        <taxon>Eukaryota</taxon>
        <taxon>Metazoa</taxon>
        <taxon>Ecdysozoa</taxon>
        <taxon>Arthropoda</taxon>
        <taxon>Chelicerata</taxon>
        <taxon>Arachnida</taxon>
        <taxon>Araneae</taxon>
        <taxon>Araneomorphae</taxon>
        <taxon>Entelegynae</taxon>
        <taxon>Araneoidea</taxon>
        <taxon>Nephilidae</taxon>
        <taxon>Trichonephila</taxon>
        <taxon>Trichonephila inaurata</taxon>
    </lineage>
</organism>
<sequence length="113" mass="13071">MRDEETDGANKAGQKIKEHHKNCASNREELLDKCSSHAGQKRKRHKSSHQVVSRIKDPLAYLPHLRGTCPRWGQHFRAPTSMDPQYRILELYHLHPGAAFVRGPYLEGELYQE</sequence>
<accession>A0A8X6IH78</accession>
<gene>
    <name evidence="2" type="ORF">TNIN_312211</name>
</gene>
<feature type="region of interest" description="Disordered" evidence="1">
    <location>
        <begin position="1"/>
        <end position="23"/>
    </location>
</feature>
<dbReference type="AlphaFoldDB" id="A0A8X6IH78"/>
<evidence type="ECO:0000256" key="1">
    <source>
        <dbReference type="SAM" id="MobiDB-lite"/>
    </source>
</evidence>
<protein>
    <submittedName>
        <fullName evidence="2">Uncharacterized protein</fullName>
    </submittedName>
</protein>
<name>A0A8X6IH78_9ARAC</name>
<reference evidence="2" key="1">
    <citation type="submission" date="2020-08" db="EMBL/GenBank/DDBJ databases">
        <title>Multicomponent nature underlies the extraordinary mechanical properties of spider dragline silk.</title>
        <authorList>
            <person name="Kono N."/>
            <person name="Nakamura H."/>
            <person name="Mori M."/>
            <person name="Yoshida Y."/>
            <person name="Ohtoshi R."/>
            <person name="Malay A.D."/>
            <person name="Moran D.A.P."/>
            <person name="Tomita M."/>
            <person name="Numata K."/>
            <person name="Arakawa K."/>
        </authorList>
    </citation>
    <scope>NUCLEOTIDE SEQUENCE</scope>
</reference>
<proteinExistence type="predicted"/>
<dbReference type="EMBL" id="BMAV01025923">
    <property type="protein sequence ID" value="GFS45929.1"/>
    <property type="molecule type" value="Genomic_DNA"/>
</dbReference>
<comment type="caution">
    <text evidence="2">The sequence shown here is derived from an EMBL/GenBank/DDBJ whole genome shotgun (WGS) entry which is preliminary data.</text>
</comment>
<evidence type="ECO:0000313" key="3">
    <source>
        <dbReference type="Proteomes" id="UP000886998"/>
    </source>
</evidence>